<feature type="region of interest" description="Disordered" evidence="1">
    <location>
        <begin position="149"/>
        <end position="259"/>
    </location>
</feature>
<keyword evidence="2" id="KW-0472">Membrane</keyword>
<feature type="transmembrane region" description="Helical" evidence="2">
    <location>
        <begin position="124"/>
        <end position="144"/>
    </location>
</feature>
<keyword evidence="2" id="KW-1133">Transmembrane helix</keyword>
<dbReference type="RefSeq" id="WP_151593967.1">
    <property type="nucleotide sequence ID" value="NZ_WBMS02000009.1"/>
</dbReference>
<feature type="compositionally biased region" description="Pro residues" evidence="1">
    <location>
        <begin position="186"/>
        <end position="252"/>
    </location>
</feature>
<feature type="compositionally biased region" description="Low complexity" evidence="1">
    <location>
        <begin position="162"/>
        <end position="173"/>
    </location>
</feature>
<proteinExistence type="predicted"/>
<keyword evidence="2" id="KW-0812">Transmembrane</keyword>
<gene>
    <name evidence="3" type="ORF">F8568_014110</name>
</gene>
<evidence type="ECO:0000256" key="1">
    <source>
        <dbReference type="SAM" id="MobiDB-lite"/>
    </source>
</evidence>
<evidence type="ECO:0000313" key="4">
    <source>
        <dbReference type="Proteomes" id="UP000462055"/>
    </source>
</evidence>
<protein>
    <submittedName>
        <fullName evidence="3">Uncharacterized protein</fullName>
    </submittedName>
</protein>
<feature type="transmembrane region" description="Helical" evidence="2">
    <location>
        <begin position="79"/>
        <end position="104"/>
    </location>
</feature>
<dbReference type="EMBL" id="WBMS02000009">
    <property type="protein sequence ID" value="MWA01493.1"/>
    <property type="molecule type" value="Genomic_DNA"/>
</dbReference>
<reference evidence="3" key="1">
    <citation type="submission" date="2019-12" db="EMBL/GenBank/DDBJ databases">
        <title>Actinomadura physcomitrii sp. nov., a novel actinomycete isolated from moss [Physcomitrium sphaericum (Ludw) Fuernr].</title>
        <authorList>
            <person name="Zhuang X."/>
        </authorList>
    </citation>
    <scope>NUCLEOTIDE SEQUENCE [LARGE SCALE GENOMIC DNA]</scope>
    <source>
        <strain evidence="3">LD22</strain>
    </source>
</reference>
<name>A0A6I4M6T7_9ACTN</name>
<organism evidence="3 4">
    <name type="scientific">Actinomadura physcomitrii</name>
    <dbReference type="NCBI Taxonomy" id="2650748"/>
    <lineage>
        <taxon>Bacteria</taxon>
        <taxon>Bacillati</taxon>
        <taxon>Actinomycetota</taxon>
        <taxon>Actinomycetes</taxon>
        <taxon>Streptosporangiales</taxon>
        <taxon>Thermomonosporaceae</taxon>
        <taxon>Actinomadura</taxon>
    </lineage>
</organism>
<evidence type="ECO:0000256" key="2">
    <source>
        <dbReference type="SAM" id="Phobius"/>
    </source>
</evidence>
<dbReference type="Proteomes" id="UP000462055">
    <property type="component" value="Unassembled WGS sequence"/>
</dbReference>
<dbReference type="AlphaFoldDB" id="A0A6I4M6T7"/>
<accession>A0A6I4M6T7</accession>
<feature type="transmembrane region" description="Helical" evidence="2">
    <location>
        <begin position="49"/>
        <end position="70"/>
    </location>
</feature>
<feature type="transmembrane region" description="Helical" evidence="2">
    <location>
        <begin position="12"/>
        <end position="37"/>
    </location>
</feature>
<evidence type="ECO:0000313" key="3">
    <source>
        <dbReference type="EMBL" id="MWA01493.1"/>
    </source>
</evidence>
<keyword evidence="4" id="KW-1185">Reference proteome</keyword>
<sequence length="259" mass="25727">MSQSRPPTSTGGAIAMVLVGGAVATGATIVLSAFATYPSPEMLSFRTSTGLYLFNCAICGLVTALGLLLCRPRGPLPPILAAVSALVAFEVGKRIGSLLALMIGLEHMPDGMVSAIMKPHFNKYFAYELLAVVIAGGLGALRVASSGGFGPGGGQRPPAWTGPQPAAGYGQPGQPQPGQPGMAFPGQPPMAPPGQPYGPPAGPPMQPPAPSGRPSFAPPPGGAPAPGGQPPPPSGPPLNAPPPGDHQPPPDMTPGGPQG</sequence>
<comment type="caution">
    <text evidence="3">The sequence shown here is derived from an EMBL/GenBank/DDBJ whole genome shotgun (WGS) entry which is preliminary data.</text>
</comment>